<evidence type="ECO:0000313" key="2">
    <source>
        <dbReference type="Proteomes" id="UP001062846"/>
    </source>
</evidence>
<organism evidence="1 2">
    <name type="scientific">Rhododendron molle</name>
    <name type="common">Chinese azalea</name>
    <name type="synonym">Azalea mollis</name>
    <dbReference type="NCBI Taxonomy" id="49168"/>
    <lineage>
        <taxon>Eukaryota</taxon>
        <taxon>Viridiplantae</taxon>
        <taxon>Streptophyta</taxon>
        <taxon>Embryophyta</taxon>
        <taxon>Tracheophyta</taxon>
        <taxon>Spermatophyta</taxon>
        <taxon>Magnoliopsida</taxon>
        <taxon>eudicotyledons</taxon>
        <taxon>Gunneridae</taxon>
        <taxon>Pentapetalae</taxon>
        <taxon>asterids</taxon>
        <taxon>Ericales</taxon>
        <taxon>Ericaceae</taxon>
        <taxon>Ericoideae</taxon>
        <taxon>Rhodoreae</taxon>
        <taxon>Rhododendron</taxon>
    </lineage>
</organism>
<proteinExistence type="predicted"/>
<gene>
    <name evidence="1" type="ORF">RHMOL_Rhmol08G0254800</name>
</gene>
<reference evidence="1" key="1">
    <citation type="submission" date="2022-02" db="EMBL/GenBank/DDBJ databases">
        <title>Plant Genome Project.</title>
        <authorList>
            <person name="Zhang R.-G."/>
        </authorList>
    </citation>
    <scope>NUCLEOTIDE SEQUENCE</scope>
    <source>
        <strain evidence="1">AT1</strain>
    </source>
</reference>
<sequence length="284" mass="31360">MVVLKSGKRSQSSLEKAVLKSKKRQRECSSSSDWSTLPGGILDLILNRLIQLSDYLHFLAVCKPWLGCRPSQGSPWQRTSQPGSSVFVDTFIQSESGGEGGGGRTQETLQRYAKKGSQHRATSSLSSKKLWFFPWMVSKLGSGGSEHYTAEPLLRVKFYVVDIDSRVLSLDVSKSNAQVIEVAPRIPTRLDKSYIVESSSGADLLLVQRYLFRREEIFCPALPNEYKKTKEFAHARAHASSNLDSANAAVTLFLQVTLLPSFAVKACARTGLQFDIRVAASALI</sequence>
<dbReference type="EMBL" id="CM046395">
    <property type="protein sequence ID" value="KAI8543906.1"/>
    <property type="molecule type" value="Genomic_DNA"/>
</dbReference>
<comment type="caution">
    <text evidence="1">The sequence shown here is derived from an EMBL/GenBank/DDBJ whole genome shotgun (WGS) entry which is preliminary data.</text>
</comment>
<keyword evidence="2" id="KW-1185">Reference proteome</keyword>
<name>A0ACC0MTL7_RHOML</name>
<accession>A0ACC0MTL7</accession>
<evidence type="ECO:0000313" key="1">
    <source>
        <dbReference type="EMBL" id="KAI8543906.1"/>
    </source>
</evidence>
<protein>
    <submittedName>
        <fullName evidence="1">Uncharacterized protein</fullName>
    </submittedName>
</protein>
<dbReference type="Proteomes" id="UP001062846">
    <property type="component" value="Chromosome 8"/>
</dbReference>